<dbReference type="FunFam" id="1.10.10.10:FF:000141">
    <property type="entry name" value="vacuolar protein-sorting-associated protein 25"/>
    <property type="match status" value="1"/>
</dbReference>
<sequence length="229" mass="26011">MQSSWNKWQHGSSVTTSSWPYFFKQMEQLLSASFTLQPTLATREKQLEAWSNLVLNYYRAHKAYVLDIAEALASPLFHNKDISRKLSADALREILKSMSSRGQVAWTDKQQTRCYVFWRSPEEWGKLIYDWADGTGQLNSVCTFYELVQGDDTADTEFAGLDLDLLRLSLQALEKQGKAEMITFDGSEGVKFFNSLFSAEYKVLAWISPEAQRHACTVLPLTSAPASLI</sequence>
<keyword evidence="6" id="KW-0653">Protein transport</keyword>
<dbReference type="Pfam" id="PF05871">
    <property type="entry name" value="ESCRT-II"/>
    <property type="match status" value="1"/>
</dbReference>
<dbReference type="InterPro" id="IPR014041">
    <property type="entry name" value="ESCRT-II_cplx_Vps25-sub_N"/>
</dbReference>
<dbReference type="GO" id="GO:0042803">
    <property type="term" value="F:protein homodimerization activity"/>
    <property type="evidence" value="ECO:0007669"/>
    <property type="project" value="TreeGrafter"/>
</dbReference>
<evidence type="ECO:0000256" key="4">
    <source>
        <dbReference type="ARBA" id="ARBA00022448"/>
    </source>
</evidence>
<protein>
    <recommendedName>
        <fullName evidence="3">Vacuolar protein-sorting-associated protein 25</fullName>
    </recommendedName>
    <alternativeName>
        <fullName evidence="7">ESCRT-II complex subunit VPS25</fullName>
    </alternativeName>
</protein>
<evidence type="ECO:0000256" key="1">
    <source>
        <dbReference type="ARBA" id="ARBA00004496"/>
    </source>
</evidence>
<dbReference type="InterPro" id="IPR036390">
    <property type="entry name" value="WH_DNA-bd_sf"/>
</dbReference>
<dbReference type="PANTHER" id="PTHR13149">
    <property type="entry name" value="VACUOLAR PROTEIN SORTING-ASSOCIATED PROTEIN VPS25"/>
    <property type="match status" value="1"/>
</dbReference>
<dbReference type="GO" id="GO:0043328">
    <property type="term" value="P:protein transport to vacuole involved in ubiquitin-dependent protein catabolic process via the multivesicular body sorting pathway"/>
    <property type="evidence" value="ECO:0007669"/>
    <property type="project" value="TreeGrafter"/>
</dbReference>
<evidence type="ECO:0000256" key="5">
    <source>
        <dbReference type="ARBA" id="ARBA00022490"/>
    </source>
</evidence>
<comment type="subcellular location">
    <subcellularLocation>
        <location evidence="1">Cytoplasm</location>
    </subcellularLocation>
</comment>
<dbReference type="EMBL" id="JO844602">
    <property type="protein sequence ID" value="AEO36219.1"/>
    <property type="molecule type" value="mRNA"/>
</dbReference>
<keyword evidence="5" id="KW-0963">Cytoplasm</keyword>
<keyword evidence="4" id="KW-0813">Transport</keyword>
<dbReference type="InterPro" id="IPR036388">
    <property type="entry name" value="WH-like_DNA-bd_sf"/>
</dbReference>
<dbReference type="SUPFAM" id="SSF46785">
    <property type="entry name" value="Winged helix' DNA-binding domain"/>
    <property type="match status" value="2"/>
</dbReference>
<accession>G3MRV1</accession>
<reference evidence="8" key="1">
    <citation type="journal article" date="2011" name="PLoS ONE">
        <title>A deep insight into the sialotranscriptome of the gulf coast tick, Amblyomma maculatum.</title>
        <authorList>
            <person name="Karim S."/>
            <person name="Singh P."/>
            <person name="Ribeiro J.M."/>
        </authorList>
    </citation>
    <scope>NUCLEOTIDE SEQUENCE</scope>
    <source>
        <tissue evidence="8">Salivary gland</tissue>
    </source>
</reference>
<dbReference type="GO" id="GO:0005198">
    <property type="term" value="F:structural molecule activity"/>
    <property type="evidence" value="ECO:0007669"/>
    <property type="project" value="TreeGrafter"/>
</dbReference>
<dbReference type="AlphaFoldDB" id="G3MRV1"/>
<name>G3MRV1_AMBMU</name>
<dbReference type="FunFam" id="1.10.10.570:FF:000003">
    <property type="entry name" value="Vacuolar protein-sorting-associated protein 25"/>
    <property type="match status" value="1"/>
</dbReference>
<evidence type="ECO:0000256" key="6">
    <source>
        <dbReference type="ARBA" id="ARBA00022927"/>
    </source>
</evidence>
<organism evidence="8">
    <name type="scientific">Amblyomma maculatum</name>
    <name type="common">Gulf Coast tick</name>
    <dbReference type="NCBI Taxonomy" id="34609"/>
    <lineage>
        <taxon>Eukaryota</taxon>
        <taxon>Metazoa</taxon>
        <taxon>Ecdysozoa</taxon>
        <taxon>Arthropoda</taxon>
        <taxon>Chelicerata</taxon>
        <taxon>Arachnida</taxon>
        <taxon>Acari</taxon>
        <taxon>Parasitiformes</taxon>
        <taxon>Ixodida</taxon>
        <taxon>Ixodoidea</taxon>
        <taxon>Ixodidae</taxon>
        <taxon>Amblyomminae</taxon>
        <taxon>Amblyomma</taxon>
    </lineage>
</organism>
<dbReference type="Gene3D" id="1.10.10.570">
    <property type="entry name" value="Winged helix' DNA-binding domain. Chain C. Domain 1"/>
    <property type="match status" value="1"/>
</dbReference>
<proteinExistence type="evidence at transcript level"/>
<dbReference type="InterPro" id="IPR008570">
    <property type="entry name" value="ESCRT-II_cplx_Vps25-sub"/>
</dbReference>
<dbReference type="PANTHER" id="PTHR13149:SF0">
    <property type="entry name" value="VACUOLAR PROTEIN-SORTING-ASSOCIATED PROTEIN 25"/>
    <property type="match status" value="1"/>
</dbReference>
<evidence type="ECO:0000313" key="8">
    <source>
        <dbReference type="EMBL" id="AEO36219.1"/>
    </source>
</evidence>
<comment type="similarity">
    <text evidence="2">Belongs to the VPS25 family.</text>
</comment>
<evidence type="ECO:0000256" key="3">
    <source>
        <dbReference type="ARBA" id="ARBA00017934"/>
    </source>
</evidence>
<evidence type="ECO:0000256" key="2">
    <source>
        <dbReference type="ARBA" id="ARBA00009674"/>
    </source>
</evidence>
<evidence type="ECO:0000256" key="7">
    <source>
        <dbReference type="ARBA" id="ARBA00030094"/>
    </source>
</evidence>
<dbReference type="Gene3D" id="1.10.10.10">
    <property type="entry name" value="Winged helix-like DNA-binding domain superfamily/Winged helix DNA-binding domain"/>
    <property type="match status" value="1"/>
</dbReference>
<dbReference type="GO" id="GO:0016236">
    <property type="term" value="P:macroautophagy"/>
    <property type="evidence" value="ECO:0007669"/>
    <property type="project" value="UniProtKB-ARBA"/>
</dbReference>
<dbReference type="GO" id="GO:0000814">
    <property type="term" value="C:ESCRT II complex"/>
    <property type="evidence" value="ECO:0007669"/>
    <property type="project" value="InterPro"/>
</dbReference>